<keyword evidence="2" id="KW-1185">Reference proteome</keyword>
<proteinExistence type="predicted"/>
<gene>
    <name evidence="1" type="ORF">FA13DRAFT_1732279</name>
</gene>
<organism evidence="1 2">
    <name type="scientific">Coprinellus micaceus</name>
    <name type="common">Glistening ink-cap mushroom</name>
    <name type="synonym">Coprinus micaceus</name>
    <dbReference type="NCBI Taxonomy" id="71717"/>
    <lineage>
        <taxon>Eukaryota</taxon>
        <taxon>Fungi</taxon>
        <taxon>Dikarya</taxon>
        <taxon>Basidiomycota</taxon>
        <taxon>Agaricomycotina</taxon>
        <taxon>Agaricomycetes</taxon>
        <taxon>Agaricomycetidae</taxon>
        <taxon>Agaricales</taxon>
        <taxon>Agaricineae</taxon>
        <taxon>Psathyrellaceae</taxon>
        <taxon>Coprinellus</taxon>
    </lineage>
</organism>
<reference evidence="1 2" key="1">
    <citation type="journal article" date="2019" name="Nat. Ecol. Evol.">
        <title>Megaphylogeny resolves global patterns of mushroom evolution.</title>
        <authorList>
            <person name="Varga T."/>
            <person name="Krizsan K."/>
            <person name="Foldi C."/>
            <person name="Dima B."/>
            <person name="Sanchez-Garcia M."/>
            <person name="Sanchez-Ramirez S."/>
            <person name="Szollosi G.J."/>
            <person name="Szarkandi J.G."/>
            <person name="Papp V."/>
            <person name="Albert L."/>
            <person name="Andreopoulos W."/>
            <person name="Angelini C."/>
            <person name="Antonin V."/>
            <person name="Barry K.W."/>
            <person name="Bougher N.L."/>
            <person name="Buchanan P."/>
            <person name="Buyck B."/>
            <person name="Bense V."/>
            <person name="Catcheside P."/>
            <person name="Chovatia M."/>
            <person name="Cooper J."/>
            <person name="Damon W."/>
            <person name="Desjardin D."/>
            <person name="Finy P."/>
            <person name="Geml J."/>
            <person name="Haridas S."/>
            <person name="Hughes K."/>
            <person name="Justo A."/>
            <person name="Karasinski D."/>
            <person name="Kautmanova I."/>
            <person name="Kiss B."/>
            <person name="Kocsube S."/>
            <person name="Kotiranta H."/>
            <person name="LaButti K.M."/>
            <person name="Lechner B.E."/>
            <person name="Liimatainen K."/>
            <person name="Lipzen A."/>
            <person name="Lukacs Z."/>
            <person name="Mihaltcheva S."/>
            <person name="Morgado L.N."/>
            <person name="Niskanen T."/>
            <person name="Noordeloos M.E."/>
            <person name="Ohm R.A."/>
            <person name="Ortiz-Santana B."/>
            <person name="Ovrebo C."/>
            <person name="Racz N."/>
            <person name="Riley R."/>
            <person name="Savchenko A."/>
            <person name="Shiryaev A."/>
            <person name="Soop K."/>
            <person name="Spirin V."/>
            <person name="Szebenyi C."/>
            <person name="Tomsovsky M."/>
            <person name="Tulloss R.E."/>
            <person name="Uehling J."/>
            <person name="Grigoriev I.V."/>
            <person name="Vagvolgyi C."/>
            <person name="Papp T."/>
            <person name="Martin F.M."/>
            <person name="Miettinen O."/>
            <person name="Hibbett D.S."/>
            <person name="Nagy L.G."/>
        </authorList>
    </citation>
    <scope>NUCLEOTIDE SEQUENCE [LARGE SCALE GENOMIC DNA]</scope>
    <source>
        <strain evidence="1 2">FP101781</strain>
    </source>
</reference>
<accession>A0A4Y7TCU5</accession>
<protein>
    <submittedName>
        <fullName evidence="1">Uncharacterized protein</fullName>
    </submittedName>
</protein>
<evidence type="ECO:0000313" key="2">
    <source>
        <dbReference type="Proteomes" id="UP000298030"/>
    </source>
</evidence>
<name>A0A4Y7TCU5_COPMI</name>
<sequence length="82" mass="9019">MSFLPSRGQARVNADVLNDAPHLRRFATNLDHAQDPLRGTAMGKRASTFFESLDIQCCSTGLSRDSVPSAPPPMLYIPRFTV</sequence>
<dbReference type="Proteomes" id="UP000298030">
    <property type="component" value="Unassembled WGS sequence"/>
</dbReference>
<dbReference type="AlphaFoldDB" id="A0A4Y7TCU5"/>
<dbReference type="EMBL" id="QPFP01000017">
    <property type="protein sequence ID" value="TEB31996.1"/>
    <property type="molecule type" value="Genomic_DNA"/>
</dbReference>
<comment type="caution">
    <text evidence="1">The sequence shown here is derived from an EMBL/GenBank/DDBJ whole genome shotgun (WGS) entry which is preliminary data.</text>
</comment>
<evidence type="ECO:0000313" key="1">
    <source>
        <dbReference type="EMBL" id="TEB31996.1"/>
    </source>
</evidence>